<dbReference type="Proteomes" id="UP000204370">
    <property type="component" value="Segment"/>
</dbReference>
<dbReference type="EMBL" id="KM101118">
    <property type="protein sequence ID" value="AIK68894.1"/>
    <property type="molecule type" value="Genomic_DNA"/>
</dbReference>
<protein>
    <recommendedName>
        <fullName evidence="1">DUF7572 domain-containing protein</fullName>
    </recommendedName>
</protein>
<feature type="domain" description="DUF7572" evidence="1">
    <location>
        <begin position="3"/>
        <end position="92"/>
    </location>
</feature>
<evidence type="ECO:0000259" key="1">
    <source>
        <dbReference type="Pfam" id="PF24457"/>
    </source>
</evidence>
<gene>
    <name evidence="2" type="ORF">PBI_SWIRLEY_29</name>
</gene>
<sequence>MPTAKRVDLGGVWPPGTQHYEISDGRYFAVIVDDTADLINRFVNPVGQHAVVVSPTVVVECDENGVATSMDRLYTLLSGTPHDEALRQVGYDVI</sequence>
<name>A0A076YR04_9CAUD</name>
<dbReference type="InterPro" id="IPR055994">
    <property type="entry name" value="DUF7572"/>
</dbReference>
<dbReference type="GeneID" id="26635319"/>
<evidence type="ECO:0000313" key="2">
    <source>
        <dbReference type="EMBL" id="AIK68894.1"/>
    </source>
</evidence>
<proteinExistence type="predicted"/>
<keyword evidence="3" id="KW-1185">Reference proteome</keyword>
<organism evidence="2 3">
    <name type="scientific">Mycobacterium phage Swirley</name>
    <dbReference type="NCBI Taxonomy" id="1527534"/>
    <lineage>
        <taxon>Viruses</taxon>
        <taxon>Duplodnaviria</taxon>
        <taxon>Heunggongvirae</taxon>
        <taxon>Uroviricota</taxon>
        <taxon>Caudoviricetes</taxon>
        <taxon>Benedictvirus</taxon>
        <taxon>Benedictvirus swirley</taxon>
    </lineage>
</organism>
<dbReference type="OrthoDB" id="17225at10239"/>
<accession>A0A076YR04</accession>
<dbReference type="RefSeq" id="YP_009208914.1">
    <property type="nucleotide sequence ID" value="NC_028912.1"/>
</dbReference>
<evidence type="ECO:0000313" key="3">
    <source>
        <dbReference type="Proteomes" id="UP000204370"/>
    </source>
</evidence>
<reference evidence="2 3" key="1">
    <citation type="submission" date="2014-06" db="EMBL/GenBank/DDBJ databases">
        <authorList>
            <person name="Delgado B.M."/>
            <person name="Feathers C.T."/>
            <person name="Feeney M.S."/>
            <person name="Feuer K.L."/>
            <person name="Florin D.T."/>
            <person name="Gordon M.B."/>
            <person name="Gorman S.E."/>
            <person name="Grajales M."/>
            <person name="Heckman E.L."/>
            <person name="Juarez M.C."/>
            <person name="Kenna M.A."/>
            <person name="Mageeney C.M."/>
            <person name="Marzillier J.Y."/>
            <person name="Miller B.D."/>
            <person name="Schlegel J.L."/>
            <person name="So C.Y."/>
            <person name="Sternberg R.A."/>
            <person name="Ware V.C."/>
            <person name="Anders K.R."/>
            <person name="Braun M.A."/>
            <person name="Delesalle V.A."/>
            <person name="Hughes L.E."/>
            <person name="Bradley K.W."/>
            <person name="Barker L.P."/>
            <person name="Asai D.J."/>
            <person name="Bowman C.A."/>
            <person name="Russell D.A."/>
            <person name="Pope W.H."/>
            <person name="Jacobs-Sera D."/>
            <person name="Hendrix R.W."/>
            <person name="Hatfull G.F."/>
        </authorList>
    </citation>
    <scope>NUCLEOTIDE SEQUENCE [LARGE SCALE GENOMIC DNA]</scope>
</reference>
<dbReference type="Pfam" id="PF24457">
    <property type="entry name" value="DUF7572"/>
    <property type="match status" value="1"/>
</dbReference>
<dbReference type="KEGG" id="vg:26635319"/>